<feature type="signal peptide" evidence="1">
    <location>
        <begin position="1"/>
        <end position="22"/>
    </location>
</feature>
<evidence type="ECO:0000313" key="2">
    <source>
        <dbReference type="EMBL" id="EPY02115.1"/>
    </source>
</evidence>
<dbReference type="InterPro" id="IPR042245">
    <property type="entry name" value="Tgt2/MlaC_sf"/>
</dbReference>
<dbReference type="Gene3D" id="3.10.450.710">
    <property type="entry name" value="Tgt2/MlaC"/>
    <property type="match status" value="1"/>
</dbReference>
<dbReference type="Pfam" id="PF05494">
    <property type="entry name" value="MlaC"/>
    <property type="match status" value="1"/>
</dbReference>
<dbReference type="EMBL" id="AQPH01000021">
    <property type="protein sequence ID" value="EPY02115.1"/>
    <property type="molecule type" value="Genomic_DNA"/>
</dbReference>
<sequence>MKILRTLIVVAMLAVGAGSARAADVAAAQALVQSALNEGVGTFASGRTYPLEERTRLLDGLLRRHTEPSLLSAAVLGRFWGKLTPEEQSAFSERLLQFLVSSYVGMLTDAESGITFQVGAGEDLGNRVRIPAEVTRSLPGSVPTPVGWEVAFTPDGRPGIVDLSADGVSLIRAMREDFGSVLRASGGKIEPLMEALQRKIDANNIANASPTSGN</sequence>
<evidence type="ECO:0000313" key="3">
    <source>
        <dbReference type="Proteomes" id="UP000015350"/>
    </source>
</evidence>
<reference evidence="2 3" key="1">
    <citation type="submission" date="2013-04" db="EMBL/GenBank/DDBJ databases">
        <authorList>
            <person name="Kuznetsov B."/>
            <person name="Ivanovsky R."/>
        </authorList>
    </citation>
    <scope>NUCLEOTIDE SEQUENCE [LARGE SCALE GENOMIC DNA]</scope>
    <source>
        <strain evidence="2 3">MGU-K5</strain>
    </source>
</reference>
<name>S9TUI0_MAGFU</name>
<dbReference type="Proteomes" id="UP000015350">
    <property type="component" value="Unassembled WGS sequence"/>
</dbReference>
<gene>
    <name evidence="2" type="ORF">K678_07547</name>
</gene>
<dbReference type="STRING" id="1316936.K678_07547"/>
<organism evidence="2 3">
    <name type="scientific">Magnetospirillum fulvum MGU-K5</name>
    <dbReference type="NCBI Taxonomy" id="1316936"/>
    <lineage>
        <taxon>Bacteria</taxon>
        <taxon>Pseudomonadati</taxon>
        <taxon>Pseudomonadota</taxon>
        <taxon>Alphaproteobacteria</taxon>
        <taxon>Rhodospirillales</taxon>
        <taxon>Rhodospirillaceae</taxon>
        <taxon>Magnetospirillum</taxon>
    </lineage>
</organism>
<protein>
    <submittedName>
        <fullName evidence="2">Putative ABC transporter</fullName>
    </submittedName>
</protein>
<comment type="caution">
    <text evidence="2">The sequence shown here is derived from an EMBL/GenBank/DDBJ whole genome shotgun (WGS) entry which is preliminary data.</text>
</comment>
<dbReference type="AlphaFoldDB" id="S9TUI0"/>
<dbReference type="eggNOG" id="COG2854">
    <property type="taxonomic scope" value="Bacteria"/>
</dbReference>
<dbReference type="InterPro" id="IPR008869">
    <property type="entry name" value="MlaC/ttg2D"/>
</dbReference>
<proteinExistence type="predicted"/>
<dbReference type="OrthoDB" id="7341621at2"/>
<keyword evidence="1" id="KW-0732">Signal</keyword>
<dbReference type="RefSeq" id="WP_021131859.1">
    <property type="nucleotide sequence ID" value="NZ_AQPH01000021.1"/>
</dbReference>
<accession>S9TUI0</accession>
<evidence type="ECO:0000256" key="1">
    <source>
        <dbReference type="SAM" id="SignalP"/>
    </source>
</evidence>
<feature type="chain" id="PRO_5004570770" evidence="1">
    <location>
        <begin position="23"/>
        <end position="214"/>
    </location>
</feature>